<evidence type="ECO:0000256" key="8">
    <source>
        <dbReference type="SAM" id="Phobius"/>
    </source>
</evidence>
<dbReference type="GO" id="GO:0016757">
    <property type="term" value="F:glycosyltransferase activity"/>
    <property type="evidence" value="ECO:0007669"/>
    <property type="project" value="UniProtKB-KW"/>
</dbReference>
<evidence type="ECO:0000256" key="1">
    <source>
        <dbReference type="ARBA" id="ARBA00004141"/>
    </source>
</evidence>
<accession>A0ABZ2HCF0</accession>
<dbReference type="InterPro" id="IPR029044">
    <property type="entry name" value="Nucleotide-diphossugar_trans"/>
</dbReference>
<evidence type="ECO:0000313" key="11">
    <source>
        <dbReference type="Proteomes" id="UP001364156"/>
    </source>
</evidence>
<dbReference type="CDD" id="cd04187">
    <property type="entry name" value="DPM1_like_bac"/>
    <property type="match status" value="1"/>
</dbReference>
<keyword evidence="6 8" id="KW-0472">Membrane</keyword>
<evidence type="ECO:0000256" key="5">
    <source>
        <dbReference type="ARBA" id="ARBA00022989"/>
    </source>
</evidence>
<reference evidence="10 11" key="1">
    <citation type="submission" date="2023-10" db="EMBL/GenBank/DDBJ databases">
        <title>Roseovarius strain S88 nov., isolated from a marine algae.</title>
        <authorList>
            <person name="Lee M.W."/>
            <person name="Lee J.K."/>
            <person name="Kim J.M."/>
            <person name="Choi D.G."/>
            <person name="Baek J.H."/>
            <person name="Bayburt H."/>
            <person name="Jung J.J."/>
            <person name="Han D.M."/>
            <person name="Jeon C.O."/>
        </authorList>
    </citation>
    <scope>NUCLEOTIDE SEQUENCE [LARGE SCALE GENOMIC DNA]</scope>
    <source>
        <strain evidence="10 11">S88</strain>
    </source>
</reference>
<feature type="region of interest" description="Disordered" evidence="7">
    <location>
        <begin position="1"/>
        <end position="20"/>
    </location>
</feature>
<dbReference type="SUPFAM" id="SSF53448">
    <property type="entry name" value="Nucleotide-diphospho-sugar transferases"/>
    <property type="match status" value="1"/>
</dbReference>
<protein>
    <submittedName>
        <fullName evidence="10">Glycosyltransferase family 2 protein</fullName>
        <ecNumber evidence="10">2.4.-.-</ecNumber>
    </submittedName>
</protein>
<dbReference type="PANTHER" id="PTHR48090:SF1">
    <property type="entry name" value="PROPHAGE BACTOPRENOL GLUCOSYL TRANSFERASE HOMOLOG"/>
    <property type="match status" value="1"/>
</dbReference>
<comment type="subcellular location">
    <subcellularLocation>
        <location evidence="1">Membrane</location>
        <topology evidence="1">Multi-pass membrane protein</topology>
    </subcellularLocation>
</comment>
<evidence type="ECO:0000256" key="7">
    <source>
        <dbReference type="SAM" id="MobiDB-lite"/>
    </source>
</evidence>
<evidence type="ECO:0000256" key="6">
    <source>
        <dbReference type="ARBA" id="ARBA00023136"/>
    </source>
</evidence>
<organism evidence="10 11">
    <name type="scientific">Roseovarius phycicola</name>
    <dbReference type="NCBI Taxonomy" id="3080976"/>
    <lineage>
        <taxon>Bacteria</taxon>
        <taxon>Pseudomonadati</taxon>
        <taxon>Pseudomonadota</taxon>
        <taxon>Alphaproteobacteria</taxon>
        <taxon>Rhodobacterales</taxon>
        <taxon>Roseobacteraceae</taxon>
        <taxon>Roseovarius</taxon>
    </lineage>
</organism>
<dbReference type="Pfam" id="PF00535">
    <property type="entry name" value="Glycos_transf_2"/>
    <property type="match status" value="1"/>
</dbReference>
<evidence type="ECO:0000313" key="10">
    <source>
        <dbReference type="EMBL" id="WWR45350.1"/>
    </source>
</evidence>
<keyword evidence="4 8" id="KW-0812">Transmembrane</keyword>
<sequence length="341" mass="38393">MASKATVTADKNAARSSGKRTGRANKLKLVSLVVPVFNEQQAIEPFLTRIEDVFAPLAKTYAYEIIFVNDGSRDATEFAIRSRMLEDPRLCLVNLSRNFGKEAALCAGIDHARGDACIPIDVDLQDPPELIPDMLAHWEKGAKVVNARRICRSDDSWLKRATAKGFYRVFNRLSEHAIPQNVGDFRLLDRQVVDVVRELGERVRFNKALFSWVGFETAEVTFKRPKREHGTSGWSYWRLWNFALDGIFSSTTAPLRIWTYTGGFLAMLSFLYATTILLRTLIVGVDVPGYASTIILILLFGGLNLFAIGILGEYIGRIYSEVRERPLYVLRSVHNGQDKAK</sequence>
<dbReference type="EMBL" id="CP146069">
    <property type="protein sequence ID" value="WWR45350.1"/>
    <property type="molecule type" value="Genomic_DNA"/>
</dbReference>
<keyword evidence="11" id="KW-1185">Reference proteome</keyword>
<feature type="domain" description="Glycosyltransferase 2-like" evidence="9">
    <location>
        <begin position="31"/>
        <end position="194"/>
    </location>
</feature>
<dbReference type="PANTHER" id="PTHR48090">
    <property type="entry name" value="UNDECAPRENYL-PHOSPHATE 4-DEOXY-4-FORMAMIDO-L-ARABINOSE TRANSFERASE-RELATED"/>
    <property type="match status" value="1"/>
</dbReference>
<keyword evidence="5 8" id="KW-1133">Transmembrane helix</keyword>
<dbReference type="Proteomes" id="UP001364156">
    <property type="component" value="Chromosome"/>
</dbReference>
<evidence type="ECO:0000256" key="3">
    <source>
        <dbReference type="ARBA" id="ARBA00022679"/>
    </source>
</evidence>
<proteinExistence type="predicted"/>
<keyword evidence="2 10" id="KW-0328">Glycosyltransferase</keyword>
<dbReference type="InterPro" id="IPR050256">
    <property type="entry name" value="Glycosyltransferase_2"/>
</dbReference>
<dbReference type="EC" id="2.4.-.-" evidence="10"/>
<keyword evidence="3 10" id="KW-0808">Transferase</keyword>
<dbReference type="InterPro" id="IPR001173">
    <property type="entry name" value="Glyco_trans_2-like"/>
</dbReference>
<feature type="transmembrane region" description="Helical" evidence="8">
    <location>
        <begin position="257"/>
        <end position="278"/>
    </location>
</feature>
<evidence type="ECO:0000256" key="4">
    <source>
        <dbReference type="ARBA" id="ARBA00022692"/>
    </source>
</evidence>
<dbReference type="RefSeq" id="WP_338548294.1">
    <property type="nucleotide sequence ID" value="NZ_CP146069.1"/>
</dbReference>
<name>A0ABZ2HCF0_9RHOB</name>
<evidence type="ECO:0000259" key="9">
    <source>
        <dbReference type="Pfam" id="PF00535"/>
    </source>
</evidence>
<dbReference type="Gene3D" id="3.90.550.10">
    <property type="entry name" value="Spore Coat Polysaccharide Biosynthesis Protein SpsA, Chain A"/>
    <property type="match status" value="1"/>
</dbReference>
<gene>
    <name evidence="10" type="ORF">RZ517_11090</name>
</gene>
<feature type="transmembrane region" description="Helical" evidence="8">
    <location>
        <begin position="290"/>
        <end position="315"/>
    </location>
</feature>
<evidence type="ECO:0000256" key="2">
    <source>
        <dbReference type="ARBA" id="ARBA00022676"/>
    </source>
</evidence>